<dbReference type="Pfam" id="PF07479">
    <property type="entry name" value="NAD_Gly3P_dh_C"/>
    <property type="match status" value="1"/>
</dbReference>
<dbReference type="GO" id="GO:0005975">
    <property type="term" value="P:carbohydrate metabolic process"/>
    <property type="evidence" value="ECO:0007669"/>
    <property type="project" value="InterPro"/>
</dbReference>
<evidence type="ECO:0000256" key="2">
    <source>
        <dbReference type="ARBA" id="ARBA00023002"/>
    </source>
</evidence>
<evidence type="ECO:0000259" key="7">
    <source>
        <dbReference type="Pfam" id="PF01210"/>
    </source>
</evidence>
<keyword evidence="9" id="KW-0150">Chloroplast</keyword>
<dbReference type="InterPro" id="IPR017751">
    <property type="entry name" value="G3P_DH_NAD-dep_euk"/>
</dbReference>
<dbReference type="InterPro" id="IPR006109">
    <property type="entry name" value="G3P_DH_NAD-dep_C"/>
</dbReference>
<dbReference type="InterPro" id="IPR008927">
    <property type="entry name" value="6-PGluconate_DH-like_C_sf"/>
</dbReference>
<evidence type="ECO:0000256" key="5">
    <source>
        <dbReference type="RuleBase" id="RU000437"/>
    </source>
</evidence>
<dbReference type="NCBIfam" id="TIGR03376">
    <property type="entry name" value="glycerol3P_DH"/>
    <property type="match status" value="1"/>
</dbReference>
<protein>
    <recommendedName>
        <fullName evidence="6">Glycerol-3-phosphate dehydrogenase [NAD(+)]</fullName>
        <ecNumber evidence="6">1.1.1.8</ecNumber>
    </recommendedName>
</protein>
<keyword evidence="2 5" id="KW-0560">Oxidoreductase</keyword>
<dbReference type="InterPro" id="IPR036412">
    <property type="entry name" value="HAD-like_sf"/>
</dbReference>
<dbReference type="Pfam" id="PF00702">
    <property type="entry name" value="Hydrolase"/>
    <property type="match status" value="1"/>
</dbReference>
<dbReference type="Gene3D" id="1.10.1040.10">
    <property type="entry name" value="N-(1-d-carboxylethyl)-l-norvaline Dehydrogenase, domain 2"/>
    <property type="match status" value="1"/>
</dbReference>
<dbReference type="GO" id="GO:0051287">
    <property type="term" value="F:NAD binding"/>
    <property type="evidence" value="ECO:0007669"/>
    <property type="project" value="UniProtKB-UniRule"/>
</dbReference>
<evidence type="ECO:0000256" key="3">
    <source>
        <dbReference type="ARBA" id="ARBA00023027"/>
    </source>
</evidence>
<dbReference type="PRINTS" id="PR00077">
    <property type="entry name" value="GPDHDRGNASE"/>
</dbReference>
<dbReference type="GO" id="GO:0141152">
    <property type="term" value="F:glycerol-3-phosphate dehydrogenase (NAD+) activity"/>
    <property type="evidence" value="ECO:0007669"/>
    <property type="project" value="UniProtKB-UniRule"/>
</dbReference>
<dbReference type="Pfam" id="PF01210">
    <property type="entry name" value="NAD_Gly3P_dh_N"/>
    <property type="match status" value="1"/>
</dbReference>
<evidence type="ECO:0000313" key="9">
    <source>
        <dbReference type="EMBL" id="AJP36315.1"/>
    </source>
</evidence>
<sequence>MLLQKGNIGKGIAQPVQRRGVPSALRHAPLANKVATPAVAPQGLLRPILSERGSPALLKRQRALDVVVRAAETEQEAENAGTVVPGDGWESFPPPPYEPSEQVLDLWQQADAVCFDVDRTVTTDASVGLLAKFMGIEDEAQSLMEQANRGEINLTKAFEDRLAKLNFTPTDIDRFLEEHPAHTRLVPGVENLIAALKARGVEVFLISGGFREMALPIASHLKIPAKNVFCNTMSWQLDDHGEPVRLQGLDMTRAAESHFKSRAIERIRRKYPYNNIIMVGDGFSDLEAMQGSPDGADAFICFGGVMQRPAVASQADWFVRSYDELMAKLKRYKVTMVGSGAWACTAVRMVAQSTAEAAQLPGSVFEKEVTMWVHEEKHSGRNLIEYINENHENPIYLPGIDLGENVKATSDLIEAVRGADALIFCAPHQFMHGICKQLAAARVVGRGVKAISLTKGMRVRAEGPQLISQMVSRILGIDCSVLMGANIAGDIAKEELSEAVIAYANRESGSLWQQLFQRPYFAINLLADVPGAEMCGTLKNIVAVGAGIGDGLGVGPNSKASILRQGLSEMRKFCKFISPSVRDDTFFESCGVADLIASSYGGRNRRVAEAWAQKRIAGDDQVTFEKLEKEMLNGQKLQAVLTSDEVQEILHARGWELEFPSFTTINRIIHGEVPPTMILRYRVACSMPSMPPARRVVNDYY</sequence>
<reference evidence="9" key="1">
    <citation type="submission" date="2014-06" db="EMBL/GenBank/DDBJ databases">
        <title>Partitioning of photosynthetically fixed carbon in D. tertiolecta at various salinities.</title>
        <authorList>
            <person name="Ng D.H.P."/>
            <person name="Zhao R."/>
            <person name="Chow Y.Y.S."/>
            <person name="Lee Y.K."/>
        </authorList>
    </citation>
    <scope>NUCLEOTIDE SEQUENCE</scope>
</reference>
<dbReference type="GO" id="GO:0005829">
    <property type="term" value="C:cytosol"/>
    <property type="evidence" value="ECO:0007669"/>
    <property type="project" value="TreeGrafter"/>
</dbReference>
<evidence type="ECO:0000259" key="8">
    <source>
        <dbReference type="Pfam" id="PF07479"/>
    </source>
</evidence>
<dbReference type="SUPFAM" id="SSF48179">
    <property type="entry name" value="6-phosphogluconate dehydrogenase C-terminal domain-like"/>
    <property type="match status" value="1"/>
</dbReference>
<dbReference type="Gene3D" id="1.10.150.210">
    <property type="entry name" value="Phosphoserine phosphatase, domain 2"/>
    <property type="match status" value="1"/>
</dbReference>
<dbReference type="PANTHER" id="PTHR11728:SF8">
    <property type="entry name" value="GLYCEROL-3-PHOSPHATE DEHYDROGENASE [NAD(+)]-RELATED"/>
    <property type="match status" value="1"/>
</dbReference>
<dbReference type="NCBIfam" id="TIGR01488">
    <property type="entry name" value="HAD-SF-IB"/>
    <property type="match status" value="1"/>
</dbReference>
<feature type="domain" description="Glycerol-3-phosphate dehydrogenase NAD-dependent C-terminal" evidence="8">
    <location>
        <begin position="528"/>
        <end position="679"/>
    </location>
</feature>
<dbReference type="CDD" id="cd04309">
    <property type="entry name" value="HAD_PSP_eu"/>
    <property type="match status" value="1"/>
</dbReference>
<dbReference type="PANTHER" id="PTHR11728">
    <property type="entry name" value="GLYCEROL-3-PHOSPHATE DEHYDROGENASE"/>
    <property type="match status" value="1"/>
</dbReference>
<dbReference type="InterPro" id="IPR006168">
    <property type="entry name" value="G3P_DH_NAD-dep"/>
</dbReference>
<proteinExistence type="evidence at transcript level"/>
<dbReference type="SUPFAM" id="SSF51735">
    <property type="entry name" value="NAD(P)-binding Rossmann-fold domains"/>
    <property type="match status" value="1"/>
</dbReference>
<dbReference type="EC" id="1.1.1.8" evidence="6"/>
<dbReference type="EMBL" id="KJ930370">
    <property type="protein sequence ID" value="AJP36315.1"/>
    <property type="molecule type" value="mRNA"/>
</dbReference>
<dbReference type="SUPFAM" id="SSF56784">
    <property type="entry name" value="HAD-like"/>
    <property type="match status" value="1"/>
</dbReference>
<dbReference type="GO" id="GO:0046168">
    <property type="term" value="P:glycerol-3-phosphate catabolic process"/>
    <property type="evidence" value="ECO:0007669"/>
    <property type="project" value="UniProtKB-UniRule"/>
</dbReference>
<dbReference type="GO" id="GO:0042803">
    <property type="term" value="F:protein homodimerization activity"/>
    <property type="evidence" value="ECO:0007669"/>
    <property type="project" value="InterPro"/>
</dbReference>
<dbReference type="InterPro" id="IPR011128">
    <property type="entry name" value="G3P_DH_NAD-dep_N"/>
</dbReference>
<accession>A0A0C5IM46</accession>
<evidence type="ECO:0000256" key="4">
    <source>
        <dbReference type="ARBA" id="ARBA00048683"/>
    </source>
</evidence>
<evidence type="ECO:0000256" key="6">
    <source>
        <dbReference type="RuleBase" id="RU361243"/>
    </source>
</evidence>
<keyword evidence="9" id="KW-0934">Plastid</keyword>
<dbReference type="Gene3D" id="3.40.50.720">
    <property type="entry name" value="NAD(P)-binding Rossmann-like Domain"/>
    <property type="match status" value="1"/>
</dbReference>
<dbReference type="FunFam" id="1.10.1040.10:FF:000004">
    <property type="entry name" value="Glycerol-3-phosphate dehydrogenase [NAD(+)]"/>
    <property type="match status" value="1"/>
</dbReference>
<gene>
    <name evidence="9" type="primary">GPDH</name>
</gene>
<dbReference type="AlphaFoldDB" id="A0A0C5IM46"/>
<geneLocation type="chloroplast" evidence="9"/>
<dbReference type="InterPro" id="IPR036291">
    <property type="entry name" value="NAD(P)-bd_dom_sf"/>
</dbReference>
<comment type="similarity">
    <text evidence="1 5">Belongs to the NAD-dependent glycerol-3-phosphate dehydrogenase family.</text>
</comment>
<keyword evidence="3 5" id="KW-0520">NAD</keyword>
<name>A0A0C5IM46_DUNTE</name>
<dbReference type="PROSITE" id="PS00957">
    <property type="entry name" value="NAD_G3PDH"/>
    <property type="match status" value="1"/>
</dbReference>
<dbReference type="InterPro" id="IPR023214">
    <property type="entry name" value="HAD_sf"/>
</dbReference>
<comment type="catalytic activity">
    <reaction evidence="4 6">
        <text>sn-glycerol 3-phosphate + NAD(+) = dihydroxyacetone phosphate + NADH + H(+)</text>
        <dbReference type="Rhea" id="RHEA:11092"/>
        <dbReference type="ChEBI" id="CHEBI:15378"/>
        <dbReference type="ChEBI" id="CHEBI:57540"/>
        <dbReference type="ChEBI" id="CHEBI:57597"/>
        <dbReference type="ChEBI" id="CHEBI:57642"/>
        <dbReference type="ChEBI" id="CHEBI:57945"/>
        <dbReference type="EC" id="1.1.1.8"/>
    </reaction>
</comment>
<feature type="domain" description="Glycerol-3-phosphate dehydrogenase NAD-dependent N-terminal" evidence="7">
    <location>
        <begin position="333"/>
        <end position="507"/>
    </location>
</feature>
<dbReference type="Gene3D" id="3.40.50.1000">
    <property type="entry name" value="HAD superfamily/HAD-like"/>
    <property type="match status" value="1"/>
</dbReference>
<dbReference type="InterPro" id="IPR013328">
    <property type="entry name" value="6PGD_dom2"/>
</dbReference>
<evidence type="ECO:0000256" key="1">
    <source>
        <dbReference type="ARBA" id="ARBA00011009"/>
    </source>
</evidence>
<organism evidence="9">
    <name type="scientific">Dunaliella tertiolecta</name>
    <name type="common">Green alga</name>
    <dbReference type="NCBI Taxonomy" id="3047"/>
    <lineage>
        <taxon>Eukaryota</taxon>
        <taxon>Viridiplantae</taxon>
        <taxon>Chlorophyta</taxon>
        <taxon>core chlorophytes</taxon>
        <taxon>Chlorophyceae</taxon>
        <taxon>CS clade</taxon>
        <taxon>Chlamydomonadales</taxon>
        <taxon>Dunaliellaceae</taxon>
        <taxon>Dunaliella</taxon>
    </lineage>
</organism>